<dbReference type="AlphaFoldDB" id="A0A832V2P5"/>
<protein>
    <submittedName>
        <fullName evidence="1">Uncharacterized protein</fullName>
    </submittedName>
</protein>
<name>A0A832V2P5_9ARCH</name>
<accession>A0A832V2P5</accession>
<dbReference type="EMBL" id="DVAD01000019">
    <property type="protein sequence ID" value="HIJ99906.1"/>
    <property type="molecule type" value="Genomic_DNA"/>
</dbReference>
<sequence>MKHSRVLPLILLLLVVSISGCAGKDTEALPSGDGVAVRSFQSDFGDVYSGESASITLVAENRGDFTASNVKAKLIRSGSFTNTTALEITGSNLGIPLGDTYASDAFFWELDAPTILQDRSEEVQAEVSYDYKSSAVSTVHFVPNYVLRETGLGAYPDASSSSRSPIFIDIVANQPVQVRNTGSMTVRFTVILVNKGGGKVESLGTGINSSNKKGDCTQAFGCIDNITVRGLGPGCTGFNKDVTGVKLIQGKEGRKNFDVTYNIIDDSVSTSCQLQVTAEYRYKLLSPIESLMVLKSD</sequence>
<dbReference type="Proteomes" id="UP000604391">
    <property type="component" value="Unassembled WGS sequence"/>
</dbReference>
<proteinExistence type="predicted"/>
<keyword evidence="2" id="KW-1185">Reference proteome</keyword>
<comment type="caution">
    <text evidence="1">The sequence shown here is derived from an EMBL/GenBank/DDBJ whole genome shotgun (WGS) entry which is preliminary data.</text>
</comment>
<evidence type="ECO:0000313" key="1">
    <source>
        <dbReference type="EMBL" id="HIJ99906.1"/>
    </source>
</evidence>
<gene>
    <name evidence="1" type="ORF">H1011_03780</name>
</gene>
<reference evidence="1 2" key="1">
    <citation type="journal article" name="Nat. Commun.">
        <title>Undinarchaeota illuminate DPANN phylogeny and the impact of gene transfer on archaeal evolution.</title>
        <authorList>
            <person name="Dombrowski N."/>
            <person name="Williams T.A."/>
            <person name="Sun J."/>
            <person name="Woodcroft B.J."/>
            <person name="Lee J.H."/>
            <person name="Minh B.Q."/>
            <person name="Rinke C."/>
            <person name="Spang A."/>
        </authorList>
    </citation>
    <scope>NUCLEOTIDE SEQUENCE [LARGE SCALE GENOMIC DNA]</scope>
    <source>
        <strain evidence="1">MAG_bin17</strain>
    </source>
</reference>
<dbReference type="PROSITE" id="PS51257">
    <property type="entry name" value="PROKAR_LIPOPROTEIN"/>
    <property type="match status" value="1"/>
</dbReference>
<organism evidence="1 2">
    <name type="scientific">Candidatus Undinarchaeum marinum</name>
    <dbReference type="NCBI Taxonomy" id="2756141"/>
    <lineage>
        <taxon>Archaea</taxon>
        <taxon>Candidatus Undinarchaeota</taxon>
        <taxon>Candidatus Undinarchaeia</taxon>
        <taxon>Candidatus Undinarchaeales</taxon>
        <taxon>Candidatus Undinarchaeaceae</taxon>
        <taxon>Candidatus Undinarchaeum</taxon>
    </lineage>
</organism>
<evidence type="ECO:0000313" key="2">
    <source>
        <dbReference type="Proteomes" id="UP000604391"/>
    </source>
</evidence>